<accession>A0ABV6MPK6</accession>
<comment type="subcellular location">
    <subcellularLocation>
        <location evidence="1">Membrane</location>
        <topology evidence="1">Multi-pass membrane protein</topology>
    </subcellularLocation>
</comment>
<feature type="domain" description="Methylamine utilisation protein MauE" evidence="6">
    <location>
        <begin position="1"/>
        <end position="130"/>
    </location>
</feature>
<dbReference type="Proteomes" id="UP001589810">
    <property type="component" value="Unassembled WGS sequence"/>
</dbReference>
<reference evidence="7 8" key="1">
    <citation type="submission" date="2024-09" db="EMBL/GenBank/DDBJ databases">
        <authorList>
            <person name="Sun Q."/>
            <person name="Mori K."/>
        </authorList>
    </citation>
    <scope>NUCLEOTIDE SEQUENCE [LARGE SCALE GENOMIC DNA]</scope>
    <source>
        <strain evidence="7 8">TBRC 1432</strain>
    </source>
</reference>
<sequence length="185" mass="19112">MSTVYLTCRGVLVLVFAASAIGKLGNFGGFVAAVRGLRLVPDAWPRPVARLVVAAEAAAAGLLLLPSRVAVAGFMLVILLCVLFGVVIESSVRRDIRVACPCFGASADLLNRRHLVRNGLLVAVAVVGLAGIDTPPPGFVGLVEVATALPGFVEVLVGAVTAVFVAAVMIRFDDVVETLAPRAAR</sequence>
<gene>
    <name evidence="7" type="ORF">ACFFH7_10155</name>
</gene>
<evidence type="ECO:0000256" key="5">
    <source>
        <dbReference type="SAM" id="Phobius"/>
    </source>
</evidence>
<keyword evidence="4 5" id="KW-0472">Membrane</keyword>
<evidence type="ECO:0000313" key="7">
    <source>
        <dbReference type="EMBL" id="MFC0541845.1"/>
    </source>
</evidence>
<dbReference type="EMBL" id="JBHLUD010000002">
    <property type="protein sequence ID" value="MFC0541845.1"/>
    <property type="molecule type" value="Genomic_DNA"/>
</dbReference>
<feature type="transmembrane region" description="Helical" evidence="5">
    <location>
        <begin position="115"/>
        <end position="132"/>
    </location>
</feature>
<proteinExistence type="predicted"/>
<dbReference type="InterPro" id="IPR009908">
    <property type="entry name" value="Methylamine_util_MauE"/>
</dbReference>
<evidence type="ECO:0000259" key="6">
    <source>
        <dbReference type="Pfam" id="PF07291"/>
    </source>
</evidence>
<keyword evidence="8" id="KW-1185">Reference proteome</keyword>
<dbReference type="RefSeq" id="WP_273942121.1">
    <property type="nucleotide sequence ID" value="NZ_CP097263.1"/>
</dbReference>
<keyword evidence="3 5" id="KW-1133">Transmembrane helix</keyword>
<evidence type="ECO:0000256" key="3">
    <source>
        <dbReference type="ARBA" id="ARBA00022989"/>
    </source>
</evidence>
<keyword evidence="2 5" id="KW-0812">Transmembrane</keyword>
<protein>
    <submittedName>
        <fullName evidence="7">MauE/DoxX family redox-associated membrane protein</fullName>
    </submittedName>
</protein>
<feature type="transmembrane region" description="Helical" evidence="5">
    <location>
        <begin position="152"/>
        <end position="172"/>
    </location>
</feature>
<evidence type="ECO:0000256" key="4">
    <source>
        <dbReference type="ARBA" id="ARBA00023136"/>
    </source>
</evidence>
<feature type="transmembrane region" description="Helical" evidence="5">
    <location>
        <begin position="71"/>
        <end position="88"/>
    </location>
</feature>
<name>A0ABV6MPK6_9PSEU</name>
<evidence type="ECO:0000256" key="1">
    <source>
        <dbReference type="ARBA" id="ARBA00004141"/>
    </source>
</evidence>
<evidence type="ECO:0000256" key="2">
    <source>
        <dbReference type="ARBA" id="ARBA00022692"/>
    </source>
</evidence>
<evidence type="ECO:0000313" key="8">
    <source>
        <dbReference type="Proteomes" id="UP001589810"/>
    </source>
</evidence>
<organism evidence="7 8">
    <name type="scientific">Kutzneria chonburiensis</name>
    <dbReference type="NCBI Taxonomy" id="1483604"/>
    <lineage>
        <taxon>Bacteria</taxon>
        <taxon>Bacillati</taxon>
        <taxon>Actinomycetota</taxon>
        <taxon>Actinomycetes</taxon>
        <taxon>Pseudonocardiales</taxon>
        <taxon>Pseudonocardiaceae</taxon>
        <taxon>Kutzneria</taxon>
    </lineage>
</organism>
<dbReference type="Pfam" id="PF07291">
    <property type="entry name" value="MauE"/>
    <property type="match status" value="1"/>
</dbReference>
<comment type="caution">
    <text evidence="7">The sequence shown here is derived from an EMBL/GenBank/DDBJ whole genome shotgun (WGS) entry which is preliminary data.</text>
</comment>
<feature type="transmembrane region" description="Helical" evidence="5">
    <location>
        <begin position="12"/>
        <end position="36"/>
    </location>
</feature>